<dbReference type="SMART" id="SM00382">
    <property type="entry name" value="AAA"/>
    <property type="match status" value="1"/>
</dbReference>
<evidence type="ECO:0000256" key="4">
    <source>
        <dbReference type="ARBA" id="ARBA00038388"/>
    </source>
</evidence>
<protein>
    <submittedName>
        <fullName evidence="6">ABC transporter related</fullName>
    </submittedName>
</protein>
<evidence type="ECO:0000313" key="7">
    <source>
        <dbReference type="Proteomes" id="UP000214646"/>
    </source>
</evidence>
<dbReference type="CDD" id="cd03255">
    <property type="entry name" value="ABC_MJ0796_LolCDE_FtsE"/>
    <property type="match status" value="1"/>
</dbReference>
<proteinExistence type="inferred from homology"/>
<evidence type="ECO:0000256" key="2">
    <source>
        <dbReference type="ARBA" id="ARBA00022741"/>
    </source>
</evidence>
<sequence>MSDPMIVASDVGKAYGTGPGAVVALAGVTLSVAPGERVAILGKSGSGKSTLMNLLGGLDSPTTGSLAVAGRNLAGLSRRQLADYRLTQVGFIFQSFHLIPSKSSLENVELPLVLAGKPARDRRTSARELLARVGMDHRADHYPTQLSGGERQRVAVARALVNHPAILLADEPTGNLDSATADAVMELLSARVRETGVTLVLVTHDEDLAARTVDRVVRMRDGRVVE</sequence>
<dbReference type="PROSITE" id="PS50893">
    <property type="entry name" value="ABC_TRANSPORTER_2"/>
    <property type="match status" value="1"/>
</dbReference>
<dbReference type="PANTHER" id="PTHR24220">
    <property type="entry name" value="IMPORT ATP-BINDING PROTEIN"/>
    <property type="match status" value="1"/>
</dbReference>
<dbReference type="Pfam" id="PF00005">
    <property type="entry name" value="ABC_tran"/>
    <property type="match status" value="1"/>
</dbReference>
<organism evidence="6 7">
    <name type="scientific">Fimbriiglobus ruber</name>
    <dbReference type="NCBI Taxonomy" id="1908690"/>
    <lineage>
        <taxon>Bacteria</taxon>
        <taxon>Pseudomonadati</taxon>
        <taxon>Planctomycetota</taxon>
        <taxon>Planctomycetia</taxon>
        <taxon>Gemmatales</taxon>
        <taxon>Gemmataceae</taxon>
        <taxon>Fimbriiglobus</taxon>
    </lineage>
</organism>
<dbReference type="InterPro" id="IPR017871">
    <property type="entry name" value="ABC_transporter-like_CS"/>
</dbReference>
<dbReference type="AlphaFoldDB" id="A0A225DH34"/>
<dbReference type="SUPFAM" id="SSF52540">
    <property type="entry name" value="P-loop containing nucleoside triphosphate hydrolases"/>
    <property type="match status" value="1"/>
</dbReference>
<dbReference type="Proteomes" id="UP000214646">
    <property type="component" value="Unassembled WGS sequence"/>
</dbReference>
<dbReference type="InterPro" id="IPR015854">
    <property type="entry name" value="ABC_transpr_LolD-like"/>
</dbReference>
<dbReference type="RefSeq" id="WP_088259504.1">
    <property type="nucleotide sequence ID" value="NZ_NIDE01000017.1"/>
</dbReference>
<dbReference type="OrthoDB" id="581709at2"/>
<dbReference type="GO" id="GO:0016887">
    <property type="term" value="F:ATP hydrolysis activity"/>
    <property type="evidence" value="ECO:0007669"/>
    <property type="project" value="InterPro"/>
</dbReference>
<name>A0A225DH34_9BACT</name>
<dbReference type="FunFam" id="3.40.50.300:FF:000032">
    <property type="entry name" value="Export ABC transporter ATP-binding protein"/>
    <property type="match status" value="1"/>
</dbReference>
<comment type="caution">
    <text evidence="6">The sequence shown here is derived from an EMBL/GenBank/DDBJ whole genome shotgun (WGS) entry which is preliminary data.</text>
</comment>
<dbReference type="PROSITE" id="PS00211">
    <property type="entry name" value="ABC_TRANSPORTER_1"/>
    <property type="match status" value="1"/>
</dbReference>
<comment type="similarity">
    <text evidence="4">Belongs to the ABC transporter superfamily. Macrolide exporter (TC 3.A.1.122) family.</text>
</comment>
<evidence type="ECO:0000256" key="3">
    <source>
        <dbReference type="ARBA" id="ARBA00022840"/>
    </source>
</evidence>
<dbReference type="InterPro" id="IPR027417">
    <property type="entry name" value="P-loop_NTPase"/>
</dbReference>
<reference evidence="7" key="1">
    <citation type="submission" date="2017-06" db="EMBL/GenBank/DDBJ databases">
        <title>Genome analysis of Fimbriiglobus ruber SP5, the first member of the order Planctomycetales with confirmed chitinolytic capability.</title>
        <authorList>
            <person name="Ravin N.V."/>
            <person name="Rakitin A.L."/>
            <person name="Ivanova A.A."/>
            <person name="Beletsky A.V."/>
            <person name="Kulichevskaya I.S."/>
            <person name="Mardanov A.V."/>
            <person name="Dedysh S.N."/>
        </authorList>
    </citation>
    <scope>NUCLEOTIDE SEQUENCE [LARGE SCALE GENOMIC DNA]</scope>
    <source>
        <strain evidence="7">SP5</strain>
    </source>
</reference>
<evidence type="ECO:0000256" key="1">
    <source>
        <dbReference type="ARBA" id="ARBA00022448"/>
    </source>
</evidence>
<dbReference type="GO" id="GO:0005886">
    <property type="term" value="C:plasma membrane"/>
    <property type="evidence" value="ECO:0007669"/>
    <property type="project" value="TreeGrafter"/>
</dbReference>
<evidence type="ECO:0000259" key="5">
    <source>
        <dbReference type="PROSITE" id="PS50893"/>
    </source>
</evidence>
<dbReference type="InterPro" id="IPR003593">
    <property type="entry name" value="AAA+_ATPase"/>
</dbReference>
<evidence type="ECO:0000313" key="6">
    <source>
        <dbReference type="EMBL" id="OWK36519.1"/>
    </source>
</evidence>
<accession>A0A225DH34</accession>
<dbReference type="GO" id="GO:0022857">
    <property type="term" value="F:transmembrane transporter activity"/>
    <property type="evidence" value="ECO:0007669"/>
    <property type="project" value="TreeGrafter"/>
</dbReference>
<dbReference type="GO" id="GO:0005524">
    <property type="term" value="F:ATP binding"/>
    <property type="evidence" value="ECO:0007669"/>
    <property type="project" value="UniProtKB-KW"/>
</dbReference>
<keyword evidence="1" id="KW-0813">Transport</keyword>
<keyword evidence="7" id="KW-1185">Reference proteome</keyword>
<keyword evidence="2" id="KW-0547">Nucleotide-binding</keyword>
<gene>
    <name evidence="6" type="ORF">FRUB_09082</name>
</gene>
<feature type="domain" description="ABC transporter" evidence="5">
    <location>
        <begin position="6"/>
        <end position="226"/>
    </location>
</feature>
<dbReference type="InterPro" id="IPR003439">
    <property type="entry name" value="ABC_transporter-like_ATP-bd"/>
</dbReference>
<keyword evidence="3" id="KW-0067">ATP-binding</keyword>
<dbReference type="GO" id="GO:0098796">
    <property type="term" value="C:membrane protein complex"/>
    <property type="evidence" value="ECO:0007669"/>
    <property type="project" value="UniProtKB-ARBA"/>
</dbReference>
<dbReference type="EMBL" id="NIDE01000017">
    <property type="protein sequence ID" value="OWK36519.1"/>
    <property type="molecule type" value="Genomic_DNA"/>
</dbReference>
<dbReference type="Gene3D" id="3.40.50.300">
    <property type="entry name" value="P-loop containing nucleotide triphosphate hydrolases"/>
    <property type="match status" value="1"/>
</dbReference>
<dbReference type="InterPro" id="IPR017911">
    <property type="entry name" value="MacB-like_ATP-bd"/>
</dbReference>